<reference evidence="2 3" key="1">
    <citation type="journal article" date="2012" name="BMC Genomics">
        <title>Comparative genomics of Brachyspira pilosicoli strains: genome rearrangements, reductions and correlation of genetic compliment with phenotypic diversity.</title>
        <authorList>
            <person name="Mappley L.J."/>
            <person name="Black M.L."/>
            <person name="Abuoun M."/>
            <person name="Darby A.C."/>
            <person name="Woodward M.J."/>
            <person name="Parkhill J."/>
            <person name="Turner A.K."/>
            <person name="Bellgard M.I."/>
            <person name="La T."/>
            <person name="Phillips N.D."/>
            <person name="La Ragione R.M."/>
            <person name="Hampson D.J."/>
        </authorList>
    </citation>
    <scope>NUCLEOTIDE SEQUENCE [LARGE SCALE GENOMIC DNA]</scope>
    <source>
        <strain evidence="2">B2904</strain>
    </source>
</reference>
<organism evidence="2 3">
    <name type="scientific">Brachyspira pilosicoli B2904</name>
    <dbReference type="NCBI Taxonomy" id="1133568"/>
    <lineage>
        <taxon>Bacteria</taxon>
        <taxon>Pseudomonadati</taxon>
        <taxon>Spirochaetota</taxon>
        <taxon>Spirochaetia</taxon>
        <taxon>Brachyspirales</taxon>
        <taxon>Brachyspiraceae</taxon>
        <taxon>Brachyspira</taxon>
    </lineage>
</organism>
<sequence>MRKNFKVVKSIIILFSVMIIGLLINSCTKKDSITEDEKYILELKKNILICLTI</sequence>
<dbReference type="HOGENOM" id="CLU_3059181_0_0_12"/>
<accession>J9US34</accession>
<keyword evidence="1" id="KW-1133">Transmembrane helix</keyword>
<keyword evidence="1" id="KW-0472">Membrane</keyword>
<protein>
    <submittedName>
        <fullName evidence="2">Putative anhydromuramoyl-peptide exo-beta-N-acetylglucosaminidase</fullName>
    </submittedName>
</protein>
<feature type="transmembrane region" description="Helical" evidence="1">
    <location>
        <begin position="7"/>
        <end position="24"/>
    </location>
</feature>
<gene>
    <name evidence="2" type="ORF">B2904_orf737</name>
</gene>
<dbReference type="Proteomes" id="UP000007346">
    <property type="component" value="Chromosome"/>
</dbReference>
<evidence type="ECO:0000256" key="1">
    <source>
        <dbReference type="SAM" id="Phobius"/>
    </source>
</evidence>
<proteinExistence type="predicted"/>
<dbReference type="EMBL" id="CP003490">
    <property type="protein sequence ID" value="AFR70084.1"/>
    <property type="molecule type" value="Genomic_DNA"/>
</dbReference>
<name>J9US34_BRAPL</name>
<evidence type="ECO:0000313" key="2">
    <source>
        <dbReference type="EMBL" id="AFR70084.1"/>
    </source>
</evidence>
<evidence type="ECO:0000313" key="3">
    <source>
        <dbReference type="Proteomes" id="UP000007346"/>
    </source>
</evidence>
<dbReference type="AlphaFoldDB" id="J9US34"/>
<keyword evidence="1" id="KW-0812">Transmembrane</keyword>
<dbReference type="KEGG" id="bpj:B2904_orf737"/>